<comment type="catalytic activity">
    <reaction evidence="16">
        <text>[GlcNAc-(1-&gt;4)-Mur2Ac(oyl-L-Ala-gamma-D-Glu-L-Lys-D-Ala-D-Ala)](n)-di-trans,octa-cis-undecaprenyl diphosphate + beta-D-GlcNAc-(1-&gt;4)-Mur2Ac(oyl-L-Ala-gamma-D-Glu-L-Lys-D-Ala-D-Ala)-di-trans,octa-cis-undecaprenyl diphosphate = [GlcNAc-(1-&gt;4)-Mur2Ac(oyl-L-Ala-gamma-D-Glu-L-Lys-D-Ala-D-Ala)](n+1)-di-trans,octa-cis-undecaprenyl diphosphate + di-trans,octa-cis-undecaprenyl diphosphate + H(+)</text>
        <dbReference type="Rhea" id="RHEA:23708"/>
        <dbReference type="Rhea" id="RHEA-COMP:9602"/>
        <dbReference type="Rhea" id="RHEA-COMP:9603"/>
        <dbReference type="ChEBI" id="CHEBI:15378"/>
        <dbReference type="ChEBI" id="CHEBI:58405"/>
        <dbReference type="ChEBI" id="CHEBI:60033"/>
        <dbReference type="ChEBI" id="CHEBI:78435"/>
        <dbReference type="EC" id="2.4.99.28"/>
    </reaction>
</comment>
<dbReference type="InterPro" id="IPR023346">
    <property type="entry name" value="Lysozyme-like_dom_sf"/>
</dbReference>
<evidence type="ECO:0000256" key="8">
    <source>
        <dbReference type="ARBA" id="ARBA00022679"/>
    </source>
</evidence>
<dbReference type="GO" id="GO:0005886">
    <property type="term" value="C:plasma membrane"/>
    <property type="evidence" value="ECO:0007669"/>
    <property type="project" value="UniProtKB-SubCell"/>
</dbReference>
<dbReference type="GO" id="GO:0006508">
    <property type="term" value="P:proteolysis"/>
    <property type="evidence" value="ECO:0007669"/>
    <property type="project" value="UniProtKB-KW"/>
</dbReference>
<name>A0A318TUG2_9BACL</name>
<evidence type="ECO:0000256" key="15">
    <source>
        <dbReference type="ARBA" id="ARBA00034000"/>
    </source>
</evidence>
<dbReference type="GO" id="GO:0008658">
    <property type="term" value="F:penicillin binding"/>
    <property type="evidence" value="ECO:0007669"/>
    <property type="project" value="InterPro"/>
</dbReference>
<keyword evidence="14" id="KW-0961">Cell wall biogenesis/degradation</keyword>
<evidence type="ECO:0000256" key="12">
    <source>
        <dbReference type="ARBA" id="ARBA00023136"/>
    </source>
</evidence>
<evidence type="ECO:0000256" key="11">
    <source>
        <dbReference type="ARBA" id="ARBA00022984"/>
    </source>
</evidence>
<dbReference type="NCBIfam" id="TIGR02074">
    <property type="entry name" value="PBP_1a_fam"/>
    <property type="match status" value="1"/>
</dbReference>
<comment type="subcellular location">
    <subcellularLocation>
        <location evidence="1">Cell membrane</location>
    </subcellularLocation>
</comment>
<dbReference type="InterPro" id="IPR012338">
    <property type="entry name" value="Beta-lactam/transpept-like"/>
</dbReference>
<dbReference type="FunFam" id="1.10.3810.10:FF:000001">
    <property type="entry name" value="Penicillin-binding protein 1A"/>
    <property type="match status" value="1"/>
</dbReference>
<keyword evidence="9" id="KW-0378">Hydrolase</keyword>
<evidence type="ECO:0000256" key="16">
    <source>
        <dbReference type="ARBA" id="ARBA00049902"/>
    </source>
</evidence>
<dbReference type="Pfam" id="PF00905">
    <property type="entry name" value="Transpeptidase"/>
    <property type="match status" value="1"/>
</dbReference>
<dbReference type="InterPro" id="IPR050396">
    <property type="entry name" value="Glycosyltr_51/Transpeptidase"/>
</dbReference>
<dbReference type="InterPro" id="IPR036950">
    <property type="entry name" value="PBP_transglycosylase"/>
</dbReference>
<keyword evidence="20" id="KW-1185">Reference proteome</keyword>
<evidence type="ECO:0000256" key="1">
    <source>
        <dbReference type="ARBA" id="ARBA00004236"/>
    </source>
</evidence>
<evidence type="ECO:0000256" key="9">
    <source>
        <dbReference type="ARBA" id="ARBA00022801"/>
    </source>
</evidence>
<reference evidence="19 20" key="1">
    <citation type="submission" date="2018-06" db="EMBL/GenBank/DDBJ databases">
        <title>Genomic Encyclopedia of Archaeal and Bacterial Type Strains, Phase II (KMG-II): from individual species to whole genera.</title>
        <authorList>
            <person name="Goeker M."/>
        </authorList>
    </citation>
    <scope>NUCLEOTIDE SEQUENCE [LARGE SCALE GENOMIC DNA]</scope>
    <source>
        <strain evidence="19 20">KACC 16626</strain>
    </source>
</reference>
<evidence type="ECO:0000259" key="18">
    <source>
        <dbReference type="Pfam" id="PF00912"/>
    </source>
</evidence>
<sequence>MMWGEMRMKRESYRRQRKRKKWLKYTTFTAVAAVFAIVAGLIALRVYAQIAGAPPLTVPKASVFLDNNGNRIGDYYSAERRYWVELDEISPYLIDATVAVEDKDFYEHNGFDYSRIASAVLTDLKTQSMAEGASTISMQLARNLYLTFDKTWARKIQEALYAYRLEVFYSKEEILEGYLNTVNYGHGMYGIEAGSRYYFGKSASELTLAESALLAGIPKGPSIYSPINNYEKAMNRQAVILGLMDKQKYISAEEKSRANSEEIVLKNEQWTATKSISPYFLDVAWQEATKILEKENLNIREGGWSIKTTLNQAHQIAVDDAIEKNMPDSDLQVGFVSMDVETGQVTALVGGRDYEGSSFNRVTQAVRQPGSSIKPFLYAAALEKGFSPLTFLDVGETIFTYDNGRATYKPQNVNGQFADSQMSLAQAIAISDNIYAVKTLEEIGYDSYRDVLERFNLNFSDANNPSIALGTTENSLFDLTKAYNTIANGGKETKPTTILEIKNADGEVVYEYKKPKTEQVISEENAFLLTDMMTGIFDPVFSDYSPATGVSLRPRMTHTYAAKSGTTVSDQWLVGYTPSVTAGVWNGYDQGKTLSVQQDMAASKQVWIDFMEAINKGKPNETFEPPKGVEKVLIDIETGKLATESCPKQRMVYVKAEDIPKEKCSSFEFFDEDSWKDFLDLFPFEAFKGMFNNN</sequence>
<evidence type="ECO:0000256" key="4">
    <source>
        <dbReference type="ARBA" id="ARBA00022475"/>
    </source>
</evidence>
<dbReference type="AlphaFoldDB" id="A0A318TUG2"/>
<dbReference type="PANTHER" id="PTHR32282:SF11">
    <property type="entry name" value="PENICILLIN-BINDING PROTEIN 1B"/>
    <property type="match status" value="1"/>
</dbReference>
<keyword evidence="11" id="KW-0573">Peptidoglycan synthesis</keyword>
<dbReference type="GO" id="GO:0009002">
    <property type="term" value="F:serine-type D-Ala-D-Ala carboxypeptidase activity"/>
    <property type="evidence" value="ECO:0007669"/>
    <property type="project" value="UniProtKB-EC"/>
</dbReference>
<proteinExistence type="inferred from homology"/>
<evidence type="ECO:0000256" key="7">
    <source>
        <dbReference type="ARBA" id="ARBA00022676"/>
    </source>
</evidence>
<keyword evidence="7" id="KW-0328">Glycosyltransferase</keyword>
<feature type="domain" description="Penicillin-binding protein transpeptidase" evidence="17">
    <location>
        <begin position="334"/>
        <end position="579"/>
    </location>
</feature>
<dbReference type="GO" id="GO:0030288">
    <property type="term" value="C:outer membrane-bounded periplasmic space"/>
    <property type="evidence" value="ECO:0007669"/>
    <property type="project" value="TreeGrafter"/>
</dbReference>
<keyword evidence="8" id="KW-0808">Transferase</keyword>
<dbReference type="GO" id="GO:0008955">
    <property type="term" value="F:peptidoglycan glycosyltransferase activity"/>
    <property type="evidence" value="ECO:0007669"/>
    <property type="project" value="UniProtKB-EC"/>
</dbReference>
<keyword evidence="4" id="KW-1003">Cell membrane</keyword>
<evidence type="ECO:0000256" key="6">
    <source>
        <dbReference type="ARBA" id="ARBA00022670"/>
    </source>
</evidence>
<keyword evidence="13" id="KW-0511">Multifunctional enzyme</keyword>
<protein>
    <submittedName>
        <fullName evidence="19">1A family penicillin-binding protein</fullName>
    </submittedName>
</protein>
<gene>
    <name evidence="19" type="ORF">BJ095_1044</name>
</gene>
<dbReference type="InterPro" id="IPR001460">
    <property type="entry name" value="PCN-bd_Tpept"/>
</dbReference>
<evidence type="ECO:0000313" key="20">
    <source>
        <dbReference type="Proteomes" id="UP000247416"/>
    </source>
</evidence>
<dbReference type="Gene3D" id="3.40.710.10">
    <property type="entry name" value="DD-peptidase/beta-lactamase superfamily"/>
    <property type="match status" value="1"/>
</dbReference>
<dbReference type="Proteomes" id="UP000247416">
    <property type="component" value="Unassembled WGS sequence"/>
</dbReference>
<evidence type="ECO:0000256" key="5">
    <source>
        <dbReference type="ARBA" id="ARBA00022645"/>
    </source>
</evidence>
<dbReference type="Gene3D" id="1.10.3810.10">
    <property type="entry name" value="Biosynthetic peptidoglycan transglycosylase-like"/>
    <property type="match status" value="1"/>
</dbReference>
<dbReference type="SUPFAM" id="SSF53955">
    <property type="entry name" value="Lysozyme-like"/>
    <property type="match status" value="1"/>
</dbReference>
<evidence type="ECO:0000256" key="10">
    <source>
        <dbReference type="ARBA" id="ARBA00022960"/>
    </source>
</evidence>
<dbReference type="EMBL" id="QJTJ01000004">
    <property type="protein sequence ID" value="PYF07497.1"/>
    <property type="molecule type" value="Genomic_DNA"/>
</dbReference>
<comment type="caution">
    <text evidence="19">The sequence shown here is derived from an EMBL/GenBank/DDBJ whole genome shotgun (WGS) entry which is preliminary data.</text>
</comment>
<dbReference type="PANTHER" id="PTHR32282">
    <property type="entry name" value="BINDING PROTEIN TRANSPEPTIDASE, PUTATIVE-RELATED"/>
    <property type="match status" value="1"/>
</dbReference>
<keyword evidence="5" id="KW-0121">Carboxypeptidase</keyword>
<keyword evidence="12" id="KW-0472">Membrane</keyword>
<dbReference type="GO" id="GO:0071555">
    <property type="term" value="P:cell wall organization"/>
    <property type="evidence" value="ECO:0007669"/>
    <property type="project" value="UniProtKB-KW"/>
</dbReference>
<organism evidence="19 20">
    <name type="scientific">Ureibacillus chungkukjangi</name>
    <dbReference type="NCBI Taxonomy" id="1202712"/>
    <lineage>
        <taxon>Bacteria</taxon>
        <taxon>Bacillati</taxon>
        <taxon>Bacillota</taxon>
        <taxon>Bacilli</taxon>
        <taxon>Bacillales</taxon>
        <taxon>Caryophanaceae</taxon>
        <taxon>Ureibacillus</taxon>
    </lineage>
</organism>
<dbReference type="InterPro" id="IPR001264">
    <property type="entry name" value="Glyco_trans_51"/>
</dbReference>
<keyword evidence="10" id="KW-0133">Cell shape</keyword>
<dbReference type="GO" id="GO:0008360">
    <property type="term" value="P:regulation of cell shape"/>
    <property type="evidence" value="ECO:0007669"/>
    <property type="project" value="UniProtKB-KW"/>
</dbReference>
<comment type="similarity">
    <text evidence="2">In the C-terminal section; belongs to the transpeptidase family.</text>
</comment>
<accession>A0A318TUG2</accession>
<evidence type="ECO:0000313" key="19">
    <source>
        <dbReference type="EMBL" id="PYF07497.1"/>
    </source>
</evidence>
<evidence type="ECO:0000256" key="13">
    <source>
        <dbReference type="ARBA" id="ARBA00023268"/>
    </source>
</evidence>
<dbReference type="SUPFAM" id="SSF56601">
    <property type="entry name" value="beta-lactamase/transpeptidase-like"/>
    <property type="match status" value="1"/>
</dbReference>
<evidence type="ECO:0000256" key="2">
    <source>
        <dbReference type="ARBA" id="ARBA00007090"/>
    </source>
</evidence>
<comment type="catalytic activity">
    <reaction evidence="15">
        <text>Preferential cleavage: (Ac)2-L-Lys-D-Ala-|-D-Ala. Also transpeptidation of peptidyl-alanyl moieties that are N-acyl substituents of D-alanine.</text>
        <dbReference type="EC" id="3.4.16.4"/>
    </reaction>
</comment>
<evidence type="ECO:0000259" key="17">
    <source>
        <dbReference type="Pfam" id="PF00905"/>
    </source>
</evidence>
<comment type="similarity">
    <text evidence="3">In the N-terminal section; belongs to the glycosyltransferase 51 family.</text>
</comment>
<keyword evidence="6" id="KW-0645">Protease</keyword>
<evidence type="ECO:0000256" key="3">
    <source>
        <dbReference type="ARBA" id="ARBA00007739"/>
    </source>
</evidence>
<feature type="domain" description="Glycosyl transferase family 51" evidence="18">
    <location>
        <begin position="69"/>
        <end position="244"/>
    </location>
</feature>
<evidence type="ECO:0000256" key="14">
    <source>
        <dbReference type="ARBA" id="ARBA00023316"/>
    </source>
</evidence>
<dbReference type="GO" id="GO:0009252">
    <property type="term" value="P:peptidoglycan biosynthetic process"/>
    <property type="evidence" value="ECO:0007669"/>
    <property type="project" value="UniProtKB-KW"/>
</dbReference>
<dbReference type="Pfam" id="PF00912">
    <property type="entry name" value="Transgly"/>
    <property type="match status" value="1"/>
</dbReference>